<dbReference type="Gene3D" id="2.60.40.1090">
    <property type="entry name" value="Fimbrial-type adhesion domain"/>
    <property type="match status" value="1"/>
</dbReference>
<dbReference type="GO" id="GO:0009289">
    <property type="term" value="C:pilus"/>
    <property type="evidence" value="ECO:0007669"/>
    <property type="project" value="InterPro"/>
</dbReference>
<name>A0AAP2BRX6_KLEOX</name>
<dbReference type="AlphaFoldDB" id="A0AAP2BRX6"/>
<organism evidence="2 3">
    <name type="scientific">Klebsiella oxytoca</name>
    <dbReference type="NCBI Taxonomy" id="571"/>
    <lineage>
        <taxon>Bacteria</taxon>
        <taxon>Pseudomonadati</taxon>
        <taxon>Pseudomonadota</taxon>
        <taxon>Gammaproteobacteria</taxon>
        <taxon>Enterobacterales</taxon>
        <taxon>Enterobacteriaceae</taxon>
        <taxon>Klebsiella/Raoultella group</taxon>
        <taxon>Klebsiella</taxon>
    </lineage>
</organism>
<dbReference type="InterPro" id="IPR000259">
    <property type="entry name" value="Adhesion_dom_fimbrial"/>
</dbReference>
<protein>
    <submittedName>
        <fullName evidence="2">Fimbrial protein</fullName>
    </submittedName>
</protein>
<comment type="caution">
    <text evidence="2">The sequence shown here is derived from an EMBL/GenBank/DDBJ whole genome shotgun (WGS) entry which is preliminary data.</text>
</comment>
<dbReference type="Pfam" id="PF00419">
    <property type="entry name" value="Fimbrial"/>
    <property type="match status" value="1"/>
</dbReference>
<accession>A0AAP2BRX6</accession>
<proteinExistence type="predicted"/>
<feature type="domain" description="Fimbrial-type adhesion" evidence="1">
    <location>
        <begin position="28"/>
        <end position="176"/>
    </location>
</feature>
<evidence type="ECO:0000313" key="3">
    <source>
        <dbReference type="Proteomes" id="UP000673434"/>
    </source>
</evidence>
<dbReference type="PANTHER" id="PTHR33420:SF27">
    <property type="entry name" value="PROTEIN FIMG"/>
    <property type="match status" value="1"/>
</dbReference>
<dbReference type="GO" id="GO:0043709">
    <property type="term" value="P:cell adhesion involved in single-species biofilm formation"/>
    <property type="evidence" value="ECO:0007669"/>
    <property type="project" value="TreeGrafter"/>
</dbReference>
<keyword evidence="3" id="KW-1185">Reference proteome</keyword>
<reference evidence="2 3" key="1">
    <citation type="submission" date="2021-03" db="EMBL/GenBank/DDBJ databases">
        <authorList>
            <person name="Stanton E."/>
        </authorList>
    </citation>
    <scope>NUCLEOTIDE SEQUENCE [LARGE SCALE GENOMIC DNA]</scope>
    <source>
        <strain evidence="2 3">2020EL-00037</strain>
    </source>
</reference>
<sequence length="176" mass="18387">MSKFPGTLLFITGIFCSAGNVKSATTNINLDGKITAAACTVETKLANGLNINLGKTLYTSMQNSGDGGAWSDFSLNLTSCPRGTNRSTMTLSGIVDNDDSSLFINTATGESAATNVAVQLANQTNRSQILSNNSQVTVAINNNQASFPLSARMYTPSGGVTPGLVKTTVLVNFTYQ</sequence>
<dbReference type="RefSeq" id="WP_071530282.1">
    <property type="nucleotide sequence ID" value="NZ_CABGTQ010000008.1"/>
</dbReference>
<evidence type="ECO:0000259" key="1">
    <source>
        <dbReference type="Pfam" id="PF00419"/>
    </source>
</evidence>
<dbReference type="PANTHER" id="PTHR33420">
    <property type="entry name" value="FIMBRIAL SUBUNIT ELFA-RELATED"/>
    <property type="match status" value="1"/>
</dbReference>
<evidence type="ECO:0000313" key="2">
    <source>
        <dbReference type="EMBL" id="MBQ0604188.1"/>
    </source>
</evidence>
<dbReference type="InterPro" id="IPR036937">
    <property type="entry name" value="Adhesion_dom_fimbrial_sf"/>
</dbReference>
<dbReference type="InterPro" id="IPR008966">
    <property type="entry name" value="Adhesion_dom_sf"/>
</dbReference>
<dbReference type="Proteomes" id="UP000673434">
    <property type="component" value="Unassembled WGS sequence"/>
</dbReference>
<dbReference type="InterPro" id="IPR050263">
    <property type="entry name" value="Bact_Fimbrial_Adh_Pro"/>
</dbReference>
<gene>
    <name evidence="2" type="ORF">J7S78_30830</name>
</gene>
<dbReference type="SUPFAM" id="SSF49401">
    <property type="entry name" value="Bacterial adhesins"/>
    <property type="match status" value="1"/>
</dbReference>
<dbReference type="EMBL" id="JAGKON010000054">
    <property type="protein sequence ID" value="MBQ0604188.1"/>
    <property type="molecule type" value="Genomic_DNA"/>
</dbReference>